<accession>A0ABS7L1Z7</accession>
<sequence length="253" mass="27817">MKKLLIGILILGSALVVSGCADKSSQNSAANNQTEQAVVQDNSSSNNDNADINKQTDTTKTNDKDNSTNKDSVKTSENQKESDITKDKETTVKPATKPTKKEAEIAKQTSTPSKNEVVKDRVTQNKDESSKDAMAKYYGTWRIEKVIGYTLLTTADTKPLNKTIVLSKDKYTNNSFGFTIDEPKYLIAKVPAKAFCNGYKMDSLKGTGLKGNTITALDITSSTNPNSDFDELYIQDGYLVYLQDGVFFKCVKQ</sequence>
<dbReference type="RefSeq" id="WP_221862254.1">
    <property type="nucleotide sequence ID" value="NZ_JAIKTU010000017.1"/>
</dbReference>
<dbReference type="EMBL" id="JAIKTU010000017">
    <property type="protein sequence ID" value="MBY0757100.1"/>
    <property type="molecule type" value="Genomic_DNA"/>
</dbReference>
<evidence type="ECO:0008006" key="4">
    <source>
        <dbReference type="Google" id="ProtNLM"/>
    </source>
</evidence>
<evidence type="ECO:0000313" key="3">
    <source>
        <dbReference type="Proteomes" id="UP001299068"/>
    </source>
</evidence>
<dbReference type="PROSITE" id="PS51257">
    <property type="entry name" value="PROKAR_LIPOPROTEIN"/>
    <property type="match status" value="1"/>
</dbReference>
<gene>
    <name evidence="2" type="ORF">K5V21_16825</name>
</gene>
<feature type="compositionally biased region" description="Basic and acidic residues" evidence="1">
    <location>
        <begin position="116"/>
        <end position="130"/>
    </location>
</feature>
<proteinExistence type="predicted"/>
<name>A0ABS7L1Z7_CLOSR</name>
<feature type="compositionally biased region" description="Low complexity" evidence="1">
    <location>
        <begin position="41"/>
        <end position="59"/>
    </location>
</feature>
<protein>
    <recommendedName>
        <fullName evidence="4">Lipoprotein</fullName>
    </recommendedName>
</protein>
<organism evidence="2 3">
    <name type="scientific">Clostridium sardiniense</name>
    <name type="common">Clostridium absonum</name>
    <dbReference type="NCBI Taxonomy" id="29369"/>
    <lineage>
        <taxon>Bacteria</taxon>
        <taxon>Bacillati</taxon>
        <taxon>Bacillota</taxon>
        <taxon>Clostridia</taxon>
        <taxon>Eubacteriales</taxon>
        <taxon>Clostridiaceae</taxon>
        <taxon>Clostridium</taxon>
    </lineage>
</organism>
<feature type="region of interest" description="Disordered" evidence="1">
    <location>
        <begin position="24"/>
        <end position="130"/>
    </location>
</feature>
<evidence type="ECO:0000313" key="2">
    <source>
        <dbReference type="EMBL" id="MBY0757100.1"/>
    </source>
</evidence>
<keyword evidence="3" id="KW-1185">Reference proteome</keyword>
<reference evidence="2 3" key="1">
    <citation type="journal article" date="2021" name="Cell Host Microbe">
        <title>in vivo commensal control of Clostridioides difficile virulence.</title>
        <authorList>
            <person name="Girinathan B.P."/>
            <person name="Dibenedetto N."/>
            <person name="Worley J.N."/>
            <person name="Peltier J."/>
            <person name="Arrieta-Ortiz M.L."/>
            <person name="Rupa Christinal Immanuel S."/>
            <person name="Lavin R."/>
            <person name="Delaney M.L."/>
            <person name="Cummins C."/>
            <person name="Hoffmann M."/>
            <person name="Luo Y."/>
            <person name="Gonzalez-Escalona N."/>
            <person name="Allard M."/>
            <person name="Onderdonk A.B."/>
            <person name="Gerber G.K."/>
            <person name="Sonenshein A.L."/>
            <person name="Baliga N."/>
            <person name="Dupuy B."/>
            <person name="Bry L."/>
        </authorList>
    </citation>
    <scope>NUCLEOTIDE SEQUENCE [LARGE SCALE GENOMIC DNA]</scope>
    <source>
        <strain evidence="2 3">DSM 599</strain>
    </source>
</reference>
<dbReference type="Proteomes" id="UP001299068">
    <property type="component" value="Unassembled WGS sequence"/>
</dbReference>
<feature type="compositionally biased region" description="Basic and acidic residues" evidence="1">
    <location>
        <begin position="60"/>
        <end position="91"/>
    </location>
</feature>
<feature type="compositionally biased region" description="Polar residues" evidence="1">
    <location>
        <begin position="24"/>
        <end position="40"/>
    </location>
</feature>
<comment type="caution">
    <text evidence="2">The sequence shown here is derived from an EMBL/GenBank/DDBJ whole genome shotgun (WGS) entry which is preliminary data.</text>
</comment>
<evidence type="ECO:0000256" key="1">
    <source>
        <dbReference type="SAM" id="MobiDB-lite"/>
    </source>
</evidence>